<comment type="subcellular location">
    <subcellularLocation>
        <location evidence="5">Cell membrane</location>
        <topology evidence="5">Multi-pass membrane protein</topology>
    </subcellularLocation>
    <subcellularLocation>
        <location evidence="1">Membrane</location>
        <topology evidence="1">Multi-pass membrane protein</topology>
    </subcellularLocation>
</comment>
<feature type="transmembrane region" description="Helical" evidence="5">
    <location>
        <begin position="142"/>
        <end position="163"/>
    </location>
</feature>
<keyword evidence="3 5" id="KW-1133">Transmembrane helix</keyword>
<evidence type="ECO:0000313" key="8">
    <source>
        <dbReference type="Proteomes" id="UP001597261"/>
    </source>
</evidence>
<dbReference type="Pfam" id="PF00528">
    <property type="entry name" value="BPD_transp_1"/>
    <property type="match status" value="1"/>
</dbReference>
<dbReference type="CDD" id="cd06261">
    <property type="entry name" value="TM_PBP2"/>
    <property type="match status" value="1"/>
</dbReference>
<accession>A0ABW4IWV3</accession>
<dbReference type="InterPro" id="IPR035906">
    <property type="entry name" value="MetI-like_sf"/>
</dbReference>
<organism evidence="7 8">
    <name type="scientific">Streptomyces caeni</name>
    <dbReference type="NCBI Taxonomy" id="2307231"/>
    <lineage>
        <taxon>Bacteria</taxon>
        <taxon>Bacillati</taxon>
        <taxon>Actinomycetota</taxon>
        <taxon>Actinomycetes</taxon>
        <taxon>Kitasatosporales</taxon>
        <taxon>Streptomycetaceae</taxon>
        <taxon>Streptomyces</taxon>
    </lineage>
</organism>
<dbReference type="SUPFAM" id="SSF161098">
    <property type="entry name" value="MetI-like"/>
    <property type="match status" value="1"/>
</dbReference>
<dbReference type="Pfam" id="PF12911">
    <property type="entry name" value="OppC_N"/>
    <property type="match status" value="1"/>
</dbReference>
<gene>
    <name evidence="7" type="ORF">ACFSL4_27470</name>
</gene>
<evidence type="ECO:0000256" key="2">
    <source>
        <dbReference type="ARBA" id="ARBA00022692"/>
    </source>
</evidence>
<keyword evidence="5" id="KW-0813">Transport</keyword>
<feature type="transmembrane region" description="Helical" evidence="5">
    <location>
        <begin position="224"/>
        <end position="242"/>
    </location>
</feature>
<feature type="transmembrane region" description="Helical" evidence="5">
    <location>
        <begin position="46"/>
        <end position="66"/>
    </location>
</feature>
<dbReference type="Gene3D" id="1.10.3720.10">
    <property type="entry name" value="MetI-like"/>
    <property type="match status" value="1"/>
</dbReference>
<dbReference type="PANTHER" id="PTHR43839:SF1">
    <property type="entry name" value="OPPC IN A BINDING PROTEIN-DEPENDENT TRANSPORT SYSTEM"/>
    <property type="match status" value="1"/>
</dbReference>
<feature type="domain" description="ABC transmembrane type-1" evidence="6">
    <location>
        <begin position="107"/>
        <end position="298"/>
    </location>
</feature>
<protein>
    <submittedName>
        <fullName evidence="7">ABC transporter permease</fullName>
    </submittedName>
</protein>
<sequence length="315" mass="33112">MSPHHTTEADAAAADAAATPAAIARARRKAALAGFWRDYRSHRAGVLGLVMLGVFALVAVGAPLLADPAGLDITRVTAPSHAAPSPAYPLGTDENGRSILTLLIYGTRISLLVGLAATAISVAIGAAMGVAAGFYGRWLRSLLMGITDWFLVIPFLPLAIVLGTLFGASLLNIIVVIGITSWPGTARLVAAQALTVRSRPYLERAKALGADDWHQMTRHVLPNVMPLVLANTVLTVSVAILSETTLSFLGLGDPTQVSWGSILDHANGSGAMSRHEWWFVLPPGICVVLVVLGFTLVGRTLESVLNPRLREAGGR</sequence>
<dbReference type="Proteomes" id="UP001597261">
    <property type="component" value="Unassembled WGS sequence"/>
</dbReference>
<feature type="transmembrane region" description="Helical" evidence="5">
    <location>
        <begin position="109"/>
        <end position="135"/>
    </location>
</feature>
<evidence type="ECO:0000256" key="4">
    <source>
        <dbReference type="ARBA" id="ARBA00023136"/>
    </source>
</evidence>
<keyword evidence="8" id="KW-1185">Reference proteome</keyword>
<dbReference type="EMBL" id="JBHUDX010000083">
    <property type="protein sequence ID" value="MFD1661829.1"/>
    <property type="molecule type" value="Genomic_DNA"/>
</dbReference>
<feature type="transmembrane region" description="Helical" evidence="5">
    <location>
        <begin position="277"/>
        <end position="298"/>
    </location>
</feature>
<evidence type="ECO:0000259" key="6">
    <source>
        <dbReference type="PROSITE" id="PS50928"/>
    </source>
</evidence>
<evidence type="ECO:0000256" key="3">
    <source>
        <dbReference type="ARBA" id="ARBA00022989"/>
    </source>
</evidence>
<name>A0ABW4IWV3_9ACTN</name>
<comment type="similarity">
    <text evidence="5">Belongs to the binding-protein-dependent transport system permease family.</text>
</comment>
<evidence type="ECO:0000313" key="7">
    <source>
        <dbReference type="EMBL" id="MFD1661829.1"/>
    </source>
</evidence>
<dbReference type="PROSITE" id="PS50928">
    <property type="entry name" value="ABC_TM1"/>
    <property type="match status" value="1"/>
</dbReference>
<evidence type="ECO:0000256" key="5">
    <source>
        <dbReference type="RuleBase" id="RU363032"/>
    </source>
</evidence>
<dbReference type="PANTHER" id="PTHR43839">
    <property type="entry name" value="OPPC IN A BINDING PROTEIN-DEPENDENT TRANSPORT SYSTEM"/>
    <property type="match status" value="1"/>
</dbReference>
<keyword evidence="2 5" id="KW-0812">Transmembrane</keyword>
<dbReference type="RefSeq" id="WP_381088348.1">
    <property type="nucleotide sequence ID" value="NZ_JBHUDX010000083.1"/>
</dbReference>
<evidence type="ECO:0000256" key="1">
    <source>
        <dbReference type="ARBA" id="ARBA00004141"/>
    </source>
</evidence>
<dbReference type="InterPro" id="IPR000515">
    <property type="entry name" value="MetI-like"/>
</dbReference>
<keyword evidence="4 5" id="KW-0472">Membrane</keyword>
<comment type="caution">
    <text evidence="7">The sequence shown here is derived from an EMBL/GenBank/DDBJ whole genome shotgun (WGS) entry which is preliminary data.</text>
</comment>
<proteinExistence type="inferred from homology"/>
<dbReference type="InterPro" id="IPR025966">
    <property type="entry name" value="OppC_N"/>
</dbReference>
<reference evidence="8" key="1">
    <citation type="journal article" date="2019" name="Int. J. Syst. Evol. Microbiol.">
        <title>The Global Catalogue of Microorganisms (GCM) 10K type strain sequencing project: providing services to taxonomists for standard genome sequencing and annotation.</title>
        <authorList>
            <consortium name="The Broad Institute Genomics Platform"/>
            <consortium name="The Broad Institute Genome Sequencing Center for Infectious Disease"/>
            <person name="Wu L."/>
            <person name="Ma J."/>
        </authorList>
    </citation>
    <scope>NUCLEOTIDE SEQUENCE [LARGE SCALE GENOMIC DNA]</scope>
    <source>
        <strain evidence="8">CGMCC 1.12470</strain>
    </source>
</reference>